<gene>
    <name evidence="1" type="ORF">EVAR_32154_1</name>
</gene>
<comment type="caution">
    <text evidence="1">The sequence shown here is derived from an EMBL/GenBank/DDBJ whole genome shotgun (WGS) entry which is preliminary data.</text>
</comment>
<dbReference type="Proteomes" id="UP000299102">
    <property type="component" value="Unassembled WGS sequence"/>
</dbReference>
<reference evidence="1 2" key="1">
    <citation type="journal article" date="2019" name="Commun. Biol.">
        <title>The bagworm genome reveals a unique fibroin gene that provides high tensile strength.</title>
        <authorList>
            <person name="Kono N."/>
            <person name="Nakamura H."/>
            <person name="Ohtoshi R."/>
            <person name="Tomita M."/>
            <person name="Numata K."/>
            <person name="Arakawa K."/>
        </authorList>
    </citation>
    <scope>NUCLEOTIDE SEQUENCE [LARGE SCALE GENOMIC DNA]</scope>
</reference>
<evidence type="ECO:0000313" key="1">
    <source>
        <dbReference type="EMBL" id="GBP43588.1"/>
    </source>
</evidence>
<sequence>MITRVAEGLLGGATSAATRPRRRSLLDSCAGGPAAARDCKVCYKSPGVSVPRIAAPAARRPPPLRPRARVTAEIFSV</sequence>
<dbReference type="AlphaFoldDB" id="A0A4C1VX43"/>
<evidence type="ECO:0000313" key="2">
    <source>
        <dbReference type="Proteomes" id="UP000299102"/>
    </source>
</evidence>
<keyword evidence="2" id="KW-1185">Reference proteome</keyword>
<accession>A0A4C1VX43</accession>
<name>A0A4C1VX43_EUMVA</name>
<proteinExistence type="predicted"/>
<organism evidence="1 2">
    <name type="scientific">Eumeta variegata</name>
    <name type="common">Bagworm moth</name>
    <name type="synonym">Eumeta japonica</name>
    <dbReference type="NCBI Taxonomy" id="151549"/>
    <lineage>
        <taxon>Eukaryota</taxon>
        <taxon>Metazoa</taxon>
        <taxon>Ecdysozoa</taxon>
        <taxon>Arthropoda</taxon>
        <taxon>Hexapoda</taxon>
        <taxon>Insecta</taxon>
        <taxon>Pterygota</taxon>
        <taxon>Neoptera</taxon>
        <taxon>Endopterygota</taxon>
        <taxon>Lepidoptera</taxon>
        <taxon>Glossata</taxon>
        <taxon>Ditrysia</taxon>
        <taxon>Tineoidea</taxon>
        <taxon>Psychidae</taxon>
        <taxon>Oiketicinae</taxon>
        <taxon>Eumeta</taxon>
    </lineage>
</organism>
<protein>
    <submittedName>
        <fullName evidence="1">Uncharacterized protein</fullName>
    </submittedName>
</protein>
<dbReference type="EMBL" id="BGZK01000439">
    <property type="protein sequence ID" value="GBP43588.1"/>
    <property type="molecule type" value="Genomic_DNA"/>
</dbReference>